<dbReference type="GO" id="GO:0006083">
    <property type="term" value="P:acetate metabolic process"/>
    <property type="evidence" value="ECO:0007669"/>
    <property type="project" value="InterPro"/>
</dbReference>
<dbReference type="InterPro" id="IPR038460">
    <property type="entry name" value="AcetylCoA_hyd_C_sf"/>
</dbReference>
<dbReference type="InterPro" id="IPR046433">
    <property type="entry name" value="ActCoA_hydro"/>
</dbReference>
<dbReference type="PANTHER" id="PTHR21432">
    <property type="entry name" value="ACETYL-COA HYDROLASE-RELATED"/>
    <property type="match status" value="1"/>
</dbReference>
<dbReference type="Gene3D" id="3.40.1080.10">
    <property type="entry name" value="Glutaconate Coenzyme A-transferase"/>
    <property type="match status" value="1"/>
</dbReference>
<dbReference type="AlphaFoldDB" id="V7HZN2"/>
<evidence type="ECO:0000313" key="5">
    <source>
        <dbReference type="EMBL" id="ETA79445.1"/>
    </source>
</evidence>
<dbReference type="EMBL" id="AXUN02000213">
    <property type="protein sequence ID" value="ETA79445.1"/>
    <property type="molecule type" value="Genomic_DNA"/>
</dbReference>
<keyword evidence="2 5" id="KW-0808">Transferase</keyword>
<dbReference type="OrthoDB" id="9801795at2"/>
<dbReference type="PANTHER" id="PTHR21432:SF20">
    <property type="entry name" value="ACETYL-COA HYDROLASE"/>
    <property type="match status" value="1"/>
</dbReference>
<reference evidence="5 6" key="1">
    <citation type="journal article" date="2014" name="Genome Announc.">
        <title>Genome Sequence of Youngiibacter fragilis, the Type Strain of the Genus Youngiibacter.</title>
        <authorList>
            <person name="Wawrik C.B."/>
            <person name="Callaghan A.V."/>
            <person name="Stamps B.W."/>
            <person name="Wawrik B."/>
        </authorList>
    </citation>
    <scope>NUCLEOTIDE SEQUENCE [LARGE SCALE GENOMIC DNA]</scope>
    <source>
        <strain evidence="5 6">232.1</strain>
    </source>
</reference>
<dbReference type="Proteomes" id="UP000017747">
    <property type="component" value="Unassembled WGS sequence"/>
</dbReference>
<sequence>MDWKDDYRRKLVSADEAVKCIRSGDRVFIGAASSIAQTLADALYGRMDELHGVTLCGALIATPQKCFGRDAKGHFSFSTFFMGPQERIGFENGVVEYSSIHLSRIDHWCRTVARPNIAFLDVSKPDDEGYVSFGATGPALFGDVLRSCEMVVLQVNERTPYVYGQENRMHINSADIIVETSHTQPYSRDSEPDEEEKAIASHIISEIPDGATIQLGIGRIAGAVGYGLRNHRDLGVHTELMTDSMKYLYEKGVITGRRKRLMPGKMTASFTFGSPELYDFLDRNDDMHFAPYTYVNNPYTIAQLDDFMSINTALMVDLTGQVYSESIGLNQYSGTGGQLDFVRGSQMSSGGKSFIALSSSVDSRKLGKSSRIVLSAPPGTVVTTPRTEVQYVVTEYGRVNLKDLTMQKRALALIEIAHPDFREDLLKQAMKAGLLGKA</sequence>
<dbReference type="Gene3D" id="3.40.1080.20">
    <property type="entry name" value="Acetyl-CoA hydrolase/transferase C-terminal domain"/>
    <property type="match status" value="1"/>
</dbReference>
<dbReference type="RefSeq" id="WP_023388067.1">
    <property type="nucleotide sequence ID" value="NZ_AXUN02000213.1"/>
</dbReference>
<comment type="similarity">
    <text evidence="1">Belongs to the acetyl-CoA hydrolase/transferase family.</text>
</comment>
<evidence type="ECO:0000259" key="3">
    <source>
        <dbReference type="Pfam" id="PF02550"/>
    </source>
</evidence>
<dbReference type="SUPFAM" id="SSF100950">
    <property type="entry name" value="NagB/RpiA/CoA transferase-like"/>
    <property type="match status" value="2"/>
</dbReference>
<keyword evidence="6" id="KW-1185">Reference proteome</keyword>
<name>V7HZN2_9CLOT</name>
<dbReference type="Pfam" id="PF13336">
    <property type="entry name" value="AcetylCoA_hyd_C"/>
    <property type="match status" value="1"/>
</dbReference>
<feature type="domain" description="Acetyl-CoA hydrolase/transferase C-terminal" evidence="4">
    <location>
        <begin position="273"/>
        <end position="429"/>
    </location>
</feature>
<evidence type="ECO:0000256" key="1">
    <source>
        <dbReference type="ARBA" id="ARBA00009632"/>
    </source>
</evidence>
<dbReference type="STRING" id="994573.T472_0216965"/>
<proteinExistence type="inferred from homology"/>
<evidence type="ECO:0000256" key="2">
    <source>
        <dbReference type="ARBA" id="ARBA00022679"/>
    </source>
</evidence>
<dbReference type="eggNOG" id="COG0427">
    <property type="taxonomic scope" value="Bacteria"/>
</dbReference>
<dbReference type="PATRIC" id="fig|994573.3.peg.3217"/>
<evidence type="ECO:0000313" key="6">
    <source>
        <dbReference type="Proteomes" id="UP000017747"/>
    </source>
</evidence>
<gene>
    <name evidence="5" type="ORF">T472_0216965</name>
</gene>
<accession>V7HZN2</accession>
<dbReference type="InterPro" id="IPR026888">
    <property type="entry name" value="AcetylCoA_hyd_C"/>
</dbReference>
<dbReference type="Gene3D" id="3.30.750.70">
    <property type="entry name" value="4-hydroxybutyrate coenzyme like domains"/>
    <property type="match status" value="1"/>
</dbReference>
<dbReference type="Pfam" id="PF02550">
    <property type="entry name" value="AcetylCoA_hydro"/>
    <property type="match status" value="1"/>
</dbReference>
<dbReference type="GO" id="GO:0008775">
    <property type="term" value="F:acetate CoA-transferase activity"/>
    <property type="evidence" value="ECO:0007669"/>
    <property type="project" value="InterPro"/>
</dbReference>
<protein>
    <submittedName>
        <fullName evidence="5">4-hydroxybutyrate CoA-transferase</fullName>
    </submittedName>
</protein>
<comment type="caution">
    <text evidence="5">The sequence shown here is derived from an EMBL/GenBank/DDBJ whole genome shotgun (WGS) entry which is preliminary data.</text>
</comment>
<organism evidence="5 6">
    <name type="scientific">Youngiibacter fragilis 232.1</name>
    <dbReference type="NCBI Taxonomy" id="994573"/>
    <lineage>
        <taxon>Bacteria</taxon>
        <taxon>Bacillati</taxon>
        <taxon>Bacillota</taxon>
        <taxon>Clostridia</taxon>
        <taxon>Eubacteriales</taxon>
        <taxon>Clostridiaceae</taxon>
        <taxon>Youngiibacter</taxon>
    </lineage>
</organism>
<dbReference type="InterPro" id="IPR037171">
    <property type="entry name" value="NagB/RpiA_transferase-like"/>
</dbReference>
<feature type="domain" description="Acetyl-CoA hydrolase/transferase N-terminal" evidence="3">
    <location>
        <begin position="5"/>
        <end position="180"/>
    </location>
</feature>
<evidence type="ECO:0000259" key="4">
    <source>
        <dbReference type="Pfam" id="PF13336"/>
    </source>
</evidence>
<dbReference type="InterPro" id="IPR003702">
    <property type="entry name" value="ActCoA_hydro_N"/>
</dbReference>